<reference evidence="2" key="1">
    <citation type="journal article" date="2013" name="Science">
        <title>Gene transfer from bacteria and archaea facilitated evolution of an extremophilic eukaryote.</title>
        <authorList>
            <person name="Schonknecht G."/>
            <person name="Chen W.H."/>
            <person name="Ternes C.M."/>
            <person name="Barbier G.G."/>
            <person name="Shrestha R.P."/>
            <person name="Stanke M."/>
            <person name="Brautigam A."/>
            <person name="Baker B.J."/>
            <person name="Banfield J.F."/>
            <person name="Garavito R.M."/>
            <person name="Carr K."/>
            <person name="Wilkerson C."/>
            <person name="Rensing S.A."/>
            <person name="Gagneul D."/>
            <person name="Dickenson N.E."/>
            <person name="Oesterhelt C."/>
            <person name="Lercher M.J."/>
            <person name="Weber A.P."/>
        </authorList>
    </citation>
    <scope>NUCLEOTIDE SEQUENCE [LARGE SCALE GENOMIC DNA]</scope>
    <source>
        <strain evidence="2">074W</strain>
    </source>
</reference>
<dbReference type="AlphaFoldDB" id="M2XRE0"/>
<dbReference type="KEGG" id="gsl:Gasu_63400"/>
<dbReference type="RefSeq" id="XP_005702524.1">
    <property type="nucleotide sequence ID" value="XM_005702467.1"/>
</dbReference>
<organism evidence="1 2">
    <name type="scientific">Galdieria sulphuraria</name>
    <name type="common">Red alga</name>
    <dbReference type="NCBI Taxonomy" id="130081"/>
    <lineage>
        <taxon>Eukaryota</taxon>
        <taxon>Rhodophyta</taxon>
        <taxon>Bangiophyceae</taxon>
        <taxon>Galdieriales</taxon>
        <taxon>Galdieriaceae</taxon>
        <taxon>Galdieria</taxon>
    </lineage>
</organism>
<name>M2XRE0_GALSU</name>
<dbReference type="Gramene" id="EME26004">
    <property type="protein sequence ID" value="EME26004"/>
    <property type="gene ID" value="Gasu_63400"/>
</dbReference>
<proteinExistence type="predicted"/>
<evidence type="ECO:0000313" key="2">
    <source>
        <dbReference type="Proteomes" id="UP000030680"/>
    </source>
</evidence>
<evidence type="ECO:0000313" key="1">
    <source>
        <dbReference type="EMBL" id="EME26004.1"/>
    </source>
</evidence>
<sequence length="181" mass="19838">MSDFRECIINPKNGKYPILVGGPTYQKLAQDPQYSEAIRRAPVVHCRYHGKGSPRLASPEGGRACVENPVTHYPILVGGPTYNRLASSGMAAQLRSAPQVPCRYGGKRSPVASPEAGLRASPGVWGPDRTCIKSPKSNYPIIVGGAAYKRLEQDPQYSAALLSSPRSPCHYHRYKRRMQFA</sequence>
<dbReference type="GeneID" id="17084996"/>
<dbReference type="Proteomes" id="UP000030680">
    <property type="component" value="Unassembled WGS sequence"/>
</dbReference>
<dbReference type="OrthoDB" id="10655230at2759"/>
<protein>
    <submittedName>
        <fullName evidence="1">Uncharacterized protein</fullName>
    </submittedName>
</protein>
<gene>
    <name evidence="1" type="ORF">Gasu_63400</name>
</gene>
<keyword evidence="2" id="KW-1185">Reference proteome</keyword>
<dbReference type="EMBL" id="KB454656">
    <property type="protein sequence ID" value="EME26004.1"/>
    <property type="molecule type" value="Genomic_DNA"/>
</dbReference>
<accession>M2XRE0</accession>